<dbReference type="STRING" id="27342.A0A0H2RXI6"/>
<feature type="compositionally biased region" description="Low complexity" evidence="1">
    <location>
        <begin position="83"/>
        <end position="96"/>
    </location>
</feature>
<feature type="compositionally biased region" description="Polar residues" evidence="1">
    <location>
        <begin position="218"/>
        <end position="244"/>
    </location>
</feature>
<keyword evidence="3" id="KW-1185">Reference proteome</keyword>
<accession>A0A0H2RXI6</accession>
<proteinExistence type="predicted"/>
<dbReference type="InterPro" id="IPR009563">
    <property type="entry name" value="SSSCA1"/>
</dbReference>
<reference evidence="2 3" key="1">
    <citation type="submission" date="2015-04" db="EMBL/GenBank/DDBJ databases">
        <title>Complete genome sequence of Schizopora paradoxa KUC8140, a cosmopolitan wood degrader in East Asia.</title>
        <authorList>
            <consortium name="DOE Joint Genome Institute"/>
            <person name="Min B."/>
            <person name="Park H."/>
            <person name="Jang Y."/>
            <person name="Kim J.-J."/>
            <person name="Kim K.H."/>
            <person name="Pangilinan J."/>
            <person name="Lipzen A."/>
            <person name="Riley R."/>
            <person name="Grigoriev I.V."/>
            <person name="Spatafora J.W."/>
            <person name="Choi I.-G."/>
        </authorList>
    </citation>
    <scope>NUCLEOTIDE SEQUENCE [LARGE SCALE GENOMIC DNA]</scope>
    <source>
        <strain evidence="2 3">KUC8140</strain>
    </source>
</reference>
<dbReference type="PANTHER" id="PTHR16537:SF1">
    <property type="entry name" value="PROTEIN ZNRD2"/>
    <property type="match status" value="1"/>
</dbReference>
<protein>
    <recommendedName>
        <fullName evidence="4">Sjogrens syndrome scleroderma autoantigen 1 family protein</fullName>
    </recommendedName>
</protein>
<dbReference type="PANTHER" id="PTHR16537">
    <property type="entry name" value="SJOEGREN SYNDROME/SCLERODERMA AUTOANTIGEN 1"/>
    <property type="match status" value="1"/>
</dbReference>
<dbReference type="OrthoDB" id="28939at2759"/>
<dbReference type="Proteomes" id="UP000053477">
    <property type="component" value="Unassembled WGS sequence"/>
</dbReference>
<gene>
    <name evidence="2" type="ORF">SCHPADRAFT_937952</name>
</gene>
<organism evidence="2 3">
    <name type="scientific">Schizopora paradoxa</name>
    <dbReference type="NCBI Taxonomy" id="27342"/>
    <lineage>
        <taxon>Eukaryota</taxon>
        <taxon>Fungi</taxon>
        <taxon>Dikarya</taxon>
        <taxon>Basidiomycota</taxon>
        <taxon>Agaricomycotina</taxon>
        <taxon>Agaricomycetes</taxon>
        <taxon>Hymenochaetales</taxon>
        <taxon>Schizoporaceae</taxon>
        <taxon>Schizopora</taxon>
    </lineage>
</organism>
<evidence type="ECO:0000256" key="1">
    <source>
        <dbReference type="SAM" id="MobiDB-lite"/>
    </source>
</evidence>
<feature type="compositionally biased region" description="Polar residues" evidence="1">
    <location>
        <begin position="97"/>
        <end position="115"/>
    </location>
</feature>
<dbReference type="InterPro" id="IPR051888">
    <property type="entry name" value="UPF0148_domain"/>
</dbReference>
<evidence type="ECO:0008006" key="4">
    <source>
        <dbReference type="Google" id="ProtNLM"/>
    </source>
</evidence>
<feature type="region of interest" description="Disordered" evidence="1">
    <location>
        <begin position="214"/>
        <end position="244"/>
    </location>
</feature>
<evidence type="ECO:0000313" key="2">
    <source>
        <dbReference type="EMBL" id="KLO16332.1"/>
    </source>
</evidence>
<dbReference type="EMBL" id="KQ085917">
    <property type="protein sequence ID" value="KLO16332.1"/>
    <property type="molecule type" value="Genomic_DNA"/>
</dbReference>
<feature type="region of interest" description="Disordered" evidence="1">
    <location>
        <begin position="59"/>
        <end position="134"/>
    </location>
</feature>
<sequence length="317" mass="33837">MASIILDVSSKLGEYMLKGWVLTDETCHNEKCHVPLLRSPKGQNPEVYFCANCDEEPMKVASGSGSRTAPPRSGQASPPPRQSSPSEALSISSPELQSRSSTPDTDIPSSLNSPTFVPPPPSAETLRRRQQSDAAAAEIGSRLLKGWAMLADECPNPSCFGIPLVRRPQTEADRGQNEKKECVVCGIMYIDEGHGLVASGSNANALAMDFPTHGDSDIGSTSQSDAKQTQRASSINQESPETLPTSVALQSRSSFASLDSAATSLDITLQSLSKKLSNQSKNPDEMDLMSIGNTVDGIEKVLSTMERLQKLRSSSGP</sequence>
<evidence type="ECO:0000313" key="3">
    <source>
        <dbReference type="Proteomes" id="UP000053477"/>
    </source>
</evidence>
<dbReference type="Pfam" id="PF06677">
    <property type="entry name" value="Auto_anti-p27"/>
    <property type="match status" value="2"/>
</dbReference>
<dbReference type="AlphaFoldDB" id="A0A0H2RXI6"/>
<name>A0A0H2RXI6_9AGAM</name>
<dbReference type="InParanoid" id="A0A0H2RXI6"/>